<dbReference type="AlphaFoldDB" id="A0A7H1BB73"/>
<feature type="transmembrane region" description="Helical" evidence="1">
    <location>
        <begin position="56"/>
        <end position="76"/>
    </location>
</feature>
<gene>
    <name evidence="2" type="ORF">IAG42_21920</name>
</gene>
<proteinExistence type="predicted"/>
<dbReference type="PANTHER" id="PTHR36832">
    <property type="entry name" value="SLR1174 PROTEIN-RELATED"/>
    <property type="match status" value="1"/>
</dbReference>
<protein>
    <submittedName>
        <fullName evidence="2">ABC-2 family transporter protein</fullName>
    </submittedName>
</protein>
<evidence type="ECO:0000256" key="1">
    <source>
        <dbReference type="SAM" id="Phobius"/>
    </source>
</evidence>
<dbReference type="Proteomes" id="UP000516428">
    <property type="component" value="Chromosome"/>
</dbReference>
<accession>A0A7H1BB73</accession>
<dbReference type="KEGG" id="sxn:IAG42_21920"/>
<dbReference type="Pfam" id="PF06182">
    <property type="entry name" value="ABC2_membrane_6"/>
    <property type="match status" value="1"/>
</dbReference>
<dbReference type="EMBL" id="CP061281">
    <property type="protein sequence ID" value="QNS05978.1"/>
    <property type="molecule type" value="Genomic_DNA"/>
</dbReference>
<sequence>MRASCRKRGGRRRARRLGSCASAGIRGGAVGAVRLYGVVAAGAFRRYATYRRATFAGIFTNTVFGLIIACTYVALWDERPRLGGYDQAQALTFVWVGQALYAVMMLGIPSGFEAELADRIRSGDVAVDLYRPVDMQGWWLAQDFGRSVFQLLGRGVVPMAVGALVFELALPTSPARWLAFLISVLLGLLVSFALRYLVALSAFWLLEAGGVAQMYGISATFFCGMLLPLNVFPGTFGDVARVLPFSALLQVPADVLMGTGSVAGGWLFQAAWAAALLGVGRLVQGVATRRVVVQGG</sequence>
<keyword evidence="3" id="KW-1185">Reference proteome</keyword>
<keyword evidence="1" id="KW-1133">Transmembrane helix</keyword>
<feature type="transmembrane region" description="Helical" evidence="1">
    <location>
        <begin position="212"/>
        <end position="232"/>
    </location>
</feature>
<feature type="transmembrane region" description="Helical" evidence="1">
    <location>
        <begin position="177"/>
        <end position="206"/>
    </location>
</feature>
<reference evidence="2 3" key="1">
    <citation type="submission" date="2020-09" db="EMBL/GenBank/DDBJ databases">
        <title>A novel species.</title>
        <authorList>
            <person name="Gao J."/>
        </authorList>
    </citation>
    <scope>NUCLEOTIDE SEQUENCE [LARGE SCALE GENOMIC DNA]</scope>
    <source>
        <strain evidence="2 3">CRXT-Y-14</strain>
    </source>
</reference>
<evidence type="ECO:0000313" key="2">
    <source>
        <dbReference type="EMBL" id="QNS05978.1"/>
    </source>
</evidence>
<dbReference type="InterPro" id="IPR010390">
    <property type="entry name" value="ABC-2_transporter-like"/>
</dbReference>
<evidence type="ECO:0000313" key="3">
    <source>
        <dbReference type="Proteomes" id="UP000516428"/>
    </source>
</evidence>
<feature type="transmembrane region" description="Helical" evidence="1">
    <location>
        <begin position="88"/>
        <end position="108"/>
    </location>
</feature>
<feature type="transmembrane region" description="Helical" evidence="1">
    <location>
        <begin position="148"/>
        <end position="170"/>
    </location>
</feature>
<keyword evidence="1" id="KW-0472">Membrane</keyword>
<organism evidence="2 3">
    <name type="scientific">Streptomyces xanthii</name>
    <dbReference type="NCBI Taxonomy" id="2768069"/>
    <lineage>
        <taxon>Bacteria</taxon>
        <taxon>Bacillati</taxon>
        <taxon>Actinomycetota</taxon>
        <taxon>Actinomycetes</taxon>
        <taxon>Kitasatosporales</taxon>
        <taxon>Streptomycetaceae</taxon>
        <taxon>Streptomyces</taxon>
    </lineage>
</organism>
<dbReference type="PANTHER" id="PTHR36832:SF2">
    <property type="entry name" value="INTEGRAL MEMBRANE PROTEIN"/>
    <property type="match status" value="1"/>
</dbReference>
<keyword evidence="1" id="KW-0812">Transmembrane</keyword>
<name>A0A7H1BB73_9ACTN</name>